<proteinExistence type="predicted"/>
<accession>A0A4D7B468</accession>
<keyword evidence="2" id="KW-0472">Membrane</keyword>
<feature type="transmembrane region" description="Helical" evidence="2">
    <location>
        <begin position="48"/>
        <end position="67"/>
    </location>
</feature>
<keyword evidence="2" id="KW-0812">Transmembrane</keyword>
<dbReference type="AlphaFoldDB" id="A0A4D7B468"/>
<reference evidence="3 4" key="1">
    <citation type="submission" date="2019-04" db="EMBL/GenBank/DDBJ databases">
        <title>Phreatobacter aquaticus sp. nov.</title>
        <authorList>
            <person name="Choi A."/>
        </authorList>
    </citation>
    <scope>NUCLEOTIDE SEQUENCE [LARGE SCALE GENOMIC DNA]</scope>
    <source>
        <strain evidence="3 4">KCTC 52518</strain>
    </source>
</reference>
<evidence type="ECO:0000256" key="1">
    <source>
        <dbReference type="SAM" id="MobiDB-lite"/>
    </source>
</evidence>
<feature type="region of interest" description="Disordered" evidence="1">
    <location>
        <begin position="196"/>
        <end position="219"/>
    </location>
</feature>
<dbReference type="InterPro" id="IPR005325">
    <property type="entry name" value="DUF308_memb"/>
</dbReference>
<dbReference type="PANTHER" id="PTHR34989:SF1">
    <property type="entry name" value="PROTEIN HDED"/>
    <property type="match status" value="1"/>
</dbReference>
<dbReference type="InterPro" id="IPR052712">
    <property type="entry name" value="Acid_resist_chaperone_HdeD"/>
</dbReference>
<feature type="transmembrane region" description="Helical" evidence="2">
    <location>
        <begin position="133"/>
        <end position="155"/>
    </location>
</feature>
<evidence type="ECO:0000313" key="4">
    <source>
        <dbReference type="Proteomes" id="UP000298781"/>
    </source>
</evidence>
<gene>
    <name evidence="3" type="ORF">E8M01_17300</name>
</gene>
<feature type="transmembrane region" description="Helical" evidence="2">
    <location>
        <begin position="79"/>
        <end position="97"/>
    </location>
</feature>
<name>A0A4D7B468_9HYPH</name>
<dbReference type="KEGG" id="pstg:E8M01_17300"/>
<feature type="compositionally biased region" description="Low complexity" evidence="1">
    <location>
        <begin position="200"/>
        <end position="209"/>
    </location>
</feature>
<dbReference type="Pfam" id="PF03729">
    <property type="entry name" value="DUF308"/>
    <property type="match status" value="1"/>
</dbReference>
<dbReference type="Proteomes" id="UP000298781">
    <property type="component" value="Chromosome"/>
</dbReference>
<sequence>MTDTARTGHSLGSHLIPLRRNWGWLMGAGVILILLGMAGLVLTFLFSIASTLSFGAMMLIGGGVLLVDAFRREGWKSRILMLLVALLYIVTGALVFYNPISALAALTLLAGSALLAVGILRIIMAFQLRPADVWVWVLVSGLLSLVLGVLIVAQWPMSATWVLGTFLAIELIFQGWSYVMLAQAVRSTFDGVRPRPVPAPAAAAPEAGQPSPPPPPSAA</sequence>
<dbReference type="OrthoDB" id="9815400at2"/>
<keyword evidence="4" id="KW-1185">Reference proteome</keyword>
<feature type="compositionally biased region" description="Pro residues" evidence="1">
    <location>
        <begin position="210"/>
        <end position="219"/>
    </location>
</feature>
<evidence type="ECO:0000256" key="2">
    <source>
        <dbReference type="SAM" id="Phobius"/>
    </source>
</evidence>
<dbReference type="PANTHER" id="PTHR34989">
    <property type="entry name" value="PROTEIN HDED"/>
    <property type="match status" value="1"/>
</dbReference>
<dbReference type="RefSeq" id="WP_136961259.1">
    <property type="nucleotide sequence ID" value="NZ_CP039690.1"/>
</dbReference>
<protein>
    <submittedName>
        <fullName evidence="3">HdeD family acid-resistance protein</fullName>
    </submittedName>
</protein>
<organism evidence="3 4">
    <name type="scientific">Phreatobacter stygius</name>
    <dbReference type="NCBI Taxonomy" id="1940610"/>
    <lineage>
        <taxon>Bacteria</taxon>
        <taxon>Pseudomonadati</taxon>
        <taxon>Pseudomonadota</taxon>
        <taxon>Alphaproteobacteria</taxon>
        <taxon>Hyphomicrobiales</taxon>
        <taxon>Phreatobacteraceae</taxon>
        <taxon>Phreatobacter</taxon>
    </lineage>
</organism>
<feature type="transmembrane region" description="Helical" evidence="2">
    <location>
        <begin position="161"/>
        <end position="181"/>
    </location>
</feature>
<evidence type="ECO:0000313" key="3">
    <source>
        <dbReference type="EMBL" id="QCI65813.1"/>
    </source>
</evidence>
<dbReference type="GO" id="GO:0005886">
    <property type="term" value="C:plasma membrane"/>
    <property type="evidence" value="ECO:0007669"/>
    <property type="project" value="TreeGrafter"/>
</dbReference>
<feature type="transmembrane region" description="Helical" evidence="2">
    <location>
        <begin position="21"/>
        <end position="42"/>
    </location>
</feature>
<dbReference type="EMBL" id="CP039690">
    <property type="protein sequence ID" value="QCI65813.1"/>
    <property type="molecule type" value="Genomic_DNA"/>
</dbReference>
<feature type="transmembrane region" description="Helical" evidence="2">
    <location>
        <begin position="103"/>
        <end position="126"/>
    </location>
</feature>
<keyword evidence="2" id="KW-1133">Transmembrane helix</keyword>